<evidence type="ECO:0008006" key="9">
    <source>
        <dbReference type="Google" id="ProtNLM"/>
    </source>
</evidence>
<feature type="domain" description="Myb-like" evidence="5">
    <location>
        <begin position="19"/>
        <end position="71"/>
    </location>
</feature>
<dbReference type="Pfam" id="PF00249">
    <property type="entry name" value="Myb_DNA-binding"/>
    <property type="match status" value="2"/>
</dbReference>
<dbReference type="PANTHER" id="PTHR10641">
    <property type="entry name" value="MYB FAMILY TRANSCRIPTION FACTOR"/>
    <property type="match status" value="1"/>
</dbReference>
<feature type="domain" description="HTH myb-type" evidence="6">
    <location>
        <begin position="72"/>
        <end position="126"/>
    </location>
</feature>
<feature type="region of interest" description="Disordered" evidence="4">
    <location>
        <begin position="128"/>
        <end position="172"/>
    </location>
</feature>
<evidence type="ECO:0000256" key="1">
    <source>
        <dbReference type="ARBA" id="ARBA00004123"/>
    </source>
</evidence>
<evidence type="ECO:0000256" key="2">
    <source>
        <dbReference type="ARBA" id="ARBA00023125"/>
    </source>
</evidence>
<feature type="region of interest" description="Disordered" evidence="4">
    <location>
        <begin position="240"/>
        <end position="283"/>
    </location>
</feature>
<feature type="compositionally biased region" description="Polar residues" evidence="4">
    <location>
        <begin position="250"/>
        <end position="259"/>
    </location>
</feature>
<dbReference type="EMBL" id="JABTTQ020000005">
    <property type="protein sequence ID" value="KAK6157245.1"/>
    <property type="molecule type" value="Genomic_DNA"/>
</dbReference>
<keyword evidence="3" id="KW-0539">Nucleus</keyword>
<reference evidence="7 8" key="1">
    <citation type="journal article" date="2021" name="Comput. Struct. Biotechnol. J.">
        <title>De novo genome assembly of the potent medicinal plant Rehmannia glutinosa using nanopore technology.</title>
        <authorList>
            <person name="Ma L."/>
            <person name="Dong C."/>
            <person name="Song C."/>
            <person name="Wang X."/>
            <person name="Zheng X."/>
            <person name="Niu Y."/>
            <person name="Chen S."/>
            <person name="Feng W."/>
        </authorList>
    </citation>
    <scope>NUCLEOTIDE SEQUENCE [LARGE SCALE GENOMIC DNA]</scope>
    <source>
        <strain evidence="7">DH-2019</strain>
    </source>
</reference>
<comment type="subcellular location">
    <subcellularLocation>
        <location evidence="1">Nucleus</location>
    </subcellularLocation>
</comment>
<dbReference type="PROSITE" id="PS50090">
    <property type="entry name" value="MYB_LIKE"/>
    <property type="match status" value="2"/>
</dbReference>
<evidence type="ECO:0000313" key="7">
    <source>
        <dbReference type="EMBL" id="KAK6157245.1"/>
    </source>
</evidence>
<feature type="compositionally biased region" description="Basic and acidic residues" evidence="4">
    <location>
        <begin position="145"/>
        <end position="160"/>
    </location>
</feature>
<evidence type="ECO:0000259" key="5">
    <source>
        <dbReference type="PROSITE" id="PS50090"/>
    </source>
</evidence>
<dbReference type="SMART" id="SM00717">
    <property type="entry name" value="SANT"/>
    <property type="match status" value="2"/>
</dbReference>
<evidence type="ECO:0000256" key="4">
    <source>
        <dbReference type="SAM" id="MobiDB-lite"/>
    </source>
</evidence>
<dbReference type="InterPro" id="IPR009057">
    <property type="entry name" value="Homeodomain-like_sf"/>
</dbReference>
<feature type="domain" description="Myb-like" evidence="5">
    <location>
        <begin position="72"/>
        <end position="122"/>
    </location>
</feature>
<evidence type="ECO:0000313" key="8">
    <source>
        <dbReference type="Proteomes" id="UP001318860"/>
    </source>
</evidence>
<proteinExistence type="predicted"/>
<gene>
    <name evidence="7" type="ORF">DH2020_011493</name>
</gene>
<protein>
    <recommendedName>
        <fullName evidence="9">R2R3-MYB protein</fullName>
    </recommendedName>
</protein>
<organism evidence="7 8">
    <name type="scientific">Rehmannia glutinosa</name>
    <name type="common">Chinese foxglove</name>
    <dbReference type="NCBI Taxonomy" id="99300"/>
    <lineage>
        <taxon>Eukaryota</taxon>
        <taxon>Viridiplantae</taxon>
        <taxon>Streptophyta</taxon>
        <taxon>Embryophyta</taxon>
        <taxon>Tracheophyta</taxon>
        <taxon>Spermatophyta</taxon>
        <taxon>Magnoliopsida</taxon>
        <taxon>eudicotyledons</taxon>
        <taxon>Gunneridae</taxon>
        <taxon>Pentapetalae</taxon>
        <taxon>asterids</taxon>
        <taxon>lamiids</taxon>
        <taxon>Lamiales</taxon>
        <taxon>Orobanchaceae</taxon>
        <taxon>Rehmannieae</taxon>
        <taxon>Rehmannia</taxon>
    </lineage>
</organism>
<dbReference type="SUPFAM" id="SSF46689">
    <property type="entry name" value="Homeodomain-like"/>
    <property type="match status" value="1"/>
</dbReference>
<dbReference type="InterPro" id="IPR017930">
    <property type="entry name" value="Myb_dom"/>
</dbReference>
<comment type="caution">
    <text evidence="7">The sequence shown here is derived from an EMBL/GenBank/DDBJ whole genome shotgun (WGS) entry which is preliminary data.</text>
</comment>
<dbReference type="PANTHER" id="PTHR10641:SF1377">
    <property type="entry name" value="MYB-RELATED PROTEIN MYB4-LIKE"/>
    <property type="match status" value="1"/>
</dbReference>
<dbReference type="Proteomes" id="UP001318860">
    <property type="component" value="Unassembled WGS sequence"/>
</dbReference>
<evidence type="ECO:0000256" key="3">
    <source>
        <dbReference type="ARBA" id="ARBA00023242"/>
    </source>
</evidence>
<feature type="compositionally biased region" description="Low complexity" evidence="4">
    <location>
        <begin position="265"/>
        <end position="280"/>
    </location>
</feature>
<keyword evidence="2" id="KW-0238">DNA-binding</keyword>
<sequence length="301" mass="34387">MLRTLTVEKEHAGSFCFQCNGMKKGAWSEDEDNKLRAYIQRYGHWNWRLLPKYAGVTRCGKSCRLRWVNYLRPGVKRGNFSKQEEDLIIQLHSQLGNKWSAIAAKLPGRTDNEIKNFWHTRIEKRRYKQNQESKKITGHTNEASSSKDHQMLEKETHSEIETTQSESASLDRPTLSVVTNNPLVLPVTEPNPVDSWLDSFLADTPYNYQNDDIFPPLSEDNNFLYSEALQYSELSNSGSSYLSGSDWTGDDNQSPQGNLWSEPFGSNTSNSPSGSSYMPSQDQVGASCDPFIDQYFDWNEL</sequence>
<name>A0ABR0XDH1_REHGL</name>
<keyword evidence="8" id="KW-1185">Reference proteome</keyword>
<feature type="domain" description="HTH myb-type" evidence="6">
    <location>
        <begin position="23"/>
        <end position="71"/>
    </location>
</feature>
<dbReference type="PROSITE" id="PS51294">
    <property type="entry name" value="HTH_MYB"/>
    <property type="match status" value="2"/>
</dbReference>
<accession>A0ABR0XDH1</accession>
<dbReference type="Gene3D" id="1.10.10.60">
    <property type="entry name" value="Homeodomain-like"/>
    <property type="match status" value="2"/>
</dbReference>
<dbReference type="CDD" id="cd00167">
    <property type="entry name" value="SANT"/>
    <property type="match status" value="2"/>
</dbReference>
<dbReference type="InterPro" id="IPR015495">
    <property type="entry name" value="Myb_TF_plants"/>
</dbReference>
<evidence type="ECO:0000259" key="6">
    <source>
        <dbReference type="PROSITE" id="PS51294"/>
    </source>
</evidence>
<dbReference type="InterPro" id="IPR001005">
    <property type="entry name" value="SANT/Myb"/>
</dbReference>